<reference evidence="3 4" key="1">
    <citation type="journal article" date="2022" name="bioRxiv">
        <title>Genomics of Preaxostyla Flagellates Illuminates Evolutionary Transitions and the Path Towards Mitochondrial Loss.</title>
        <authorList>
            <person name="Novak L.V.F."/>
            <person name="Treitli S.C."/>
            <person name="Pyrih J."/>
            <person name="Halakuc P."/>
            <person name="Pipaliya S.V."/>
            <person name="Vacek V."/>
            <person name="Brzon O."/>
            <person name="Soukal P."/>
            <person name="Eme L."/>
            <person name="Dacks J.B."/>
            <person name="Karnkowska A."/>
            <person name="Elias M."/>
            <person name="Hampl V."/>
        </authorList>
    </citation>
    <scope>NUCLEOTIDE SEQUENCE [LARGE SCALE GENOMIC DNA]</scope>
    <source>
        <strain evidence="3">NAU3</strain>
        <tissue evidence="3">Gut</tissue>
    </source>
</reference>
<feature type="region of interest" description="Disordered" evidence="1">
    <location>
        <begin position="513"/>
        <end position="540"/>
    </location>
</feature>
<feature type="compositionally biased region" description="Basic and acidic residues" evidence="1">
    <location>
        <begin position="681"/>
        <end position="699"/>
    </location>
</feature>
<comment type="caution">
    <text evidence="3">The sequence shown here is derived from an EMBL/GenBank/DDBJ whole genome shotgun (WGS) entry which is preliminary data.</text>
</comment>
<feature type="region of interest" description="Disordered" evidence="1">
    <location>
        <begin position="1742"/>
        <end position="1811"/>
    </location>
</feature>
<feature type="region of interest" description="Disordered" evidence="1">
    <location>
        <begin position="808"/>
        <end position="828"/>
    </location>
</feature>
<feature type="region of interest" description="Disordered" evidence="1">
    <location>
        <begin position="2609"/>
        <end position="2651"/>
    </location>
</feature>
<proteinExistence type="predicted"/>
<feature type="compositionally biased region" description="Polar residues" evidence="1">
    <location>
        <begin position="513"/>
        <end position="526"/>
    </location>
</feature>
<feature type="region of interest" description="Disordered" evidence="1">
    <location>
        <begin position="2999"/>
        <end position="3023"/>
    </location>
</feature>
<feature type="compositionally biased region" description="Low complexity" evidence="1">
    <location>
        <begin position="2696"/>
        <end position="2709"/>
    </location>
</feature>
<feature type="compositionally biased region" description="Polar residues" evidence="1">
    <location>
        <begin position="609"/>
        <end position="618"/>
    </location>
</feature>
<feature type="compositionally biased region" description="Polar residues" evidence="1">
    <location>
        <begin position="636"/>
        <end position="655"/>
    </location>
</feature>
<feature type="region of interest" description="Disordered" evidence="1">
    <location>
        <begin position="1040"/>
        <end position="1083"/>
    </location>
</feature>
<feature type="compositionally biased region" description="Acidic residues" evidence="1">
    <location>
        <begin position="670"/>
        <end position="680"/>
    </location>
</feature>
<evidence type="ECO:0000256" key="1">
    <source>
        <dbReference type="SAM" id="MobiDB-lite"/>
    </source>
</evidence>
<feature type="region of interest" description="Disordered" evidence="1">
    <location>
        <begin position="2961"/>
        <end position="2986"/>
    </location>
</feature>
<dbReference type="Proteomes" id="UP001281761">
    <property type="component" value="Unassembled WGS sequence"/>
</dbReference>
<protein>
    <recommendedName>
        <fullName evidence="2">CPC1/SPEF2 domain-containing protein</fullName>
    </recommendedName>
</protein>
<accession>A0ABQ9YL24</accession>
<feature type="compositionally biased region" description="Polar residues" evidence="1">
    <location>
        <begin position="935"/>
        <end position="952"/>
    </location>
</feature>
<feature type="compositionally biased region" description="Basic and acidic residues" evidence="1">
    <location>
        <begin position="2609"/>
        <end position="2628"/>
    </location>
</feature>
<organism evidence="3 4">
    <name type="scientific">Blattamonas nauphoetae</name>
    <dbReference type="NCBI Taxonomy" id="2049346"/>
    <lineage>
        <taxon>Eukaryota</taxon>
        <taxon>Metamonada</taxon>
        <taxon>Preaxostyla</taxon>
        <taxon>Oxymonadida</taxon>
        <taxon>Blattamonas</taxon>
    </lineage>
</organism>
<feature type="compositionally biased region" description="Basic and acidic residues" evidence="1">
    <location>
        <begin position="619"/>
        <end position="631"/>
    </location>
</feature>
<dbReference type="InterPro" id="IPR052634">
    <property type="entry name" value="Sperm_flagellar-bone_growth"/>
</dbReference>
<feature type="compositionally biased region" description="Polar residues" evidence="1">
    <location>
        <begin position="812"/>
        <end position="828"/>
    </location>
</feature>
<dbReference type="PANTHER" id="PTHR14919:SF0">
    <property type="entry name" value="SPERM FLAGELLAR PROTEIN 2"/>
    <property type="match status" value="1"/>
</dbReference>
<dbReference type="Gene3D" id="3.40.50.300">
    <property type="entry name" value="P-loop containing nucleotide triphosphate hydrolases"/>
    <property type="match status" value="1"/>
</dbReference>
<evidence type="ECO:0000313" key="3">
    <source>
        <dbReference type="EMBL" id="KAK2964355.1"/>
    </source>
</evidence>
<evidence type="ECO:0000259" key="2">
    <source>
        <dbReference type="Pfam" id="PF22946"/>
    </source>
</evidence>
<name>A0ABQ9YL24_9EUKA</name>
<feature type="compositionally biased region" description="Polar residues" evidence="1">
    <location>
        <begin position="2849"/>
        <end position="2862"/>
    </location>
</feature>
<feature type="region of interest" description="Disordered" evidence="1">
    <location>
        <begin position="933"/>
        <end position="954"/>
    </location>
</feature>
<dbReference type="EMBL" id="JARBJD010000003">
    <property type="protein sequence ID" value="KAK2964355.1"/>
    <property type="molecule type" value="Genomic_DNA"/>
</dbReference>
<feature type="region of interest" description="Disordered" evidence="1">
    <location>
        <begin position="2835"/>
        <end position="2862"/>
    </location>
</feature>
<feature type="compositionally biased region" description="Basic and acidic residues" evidence="1">
    <location>
        <begin position="1046"/>
        <end position="1057"/>
    </location>
</feature>
<keyword evidence="4" id="KW-1185">Reference proteome</keyword>
<feature type="region of interest" description="Disordered" evidence="1">
    <location>
        <begin position="361"/>
        <end position="409"/>
    </location>
</feature>
<dbReference type="InterPro" id="IPR027417">
    <property type="entry name" value="P-loop_NTPase"/>
</dbReference>
<feature type="compositionally biased region" description="Polar residues" evidence="1">
    <location>
        <begin position="362"/>
        <end position="376"/>
    </location>
</feature>
<feature type="compositionally biased region" description="Basic and acidic residues" evidence="1">
    <location>
        <begin position="2837"/>
        <end position="2848"/>
    </location>
</feature>
<feature type="compositionally biased region" description="Basic and acidic residues" evidence="1">
    <location>
        <begin position="1742"/>
        <end position="1786"/>
    </location>
</feature>
<feature type="region of interest" description="Disordered" evidence="1">
    <location>
        <begin position="1218"/>
        <end position="1263"/>
    </location>
</feature>
<feature type="region of interest" description="Disordered" evidence="1">
    <location>
        <begin position="1570"/>
        <end position="1616"/>
    </location>
</feature>
<feature type="region of interest" description="Disordered" evidence="1">
    <location>
        <begin position="2684"/>
        <end position="2769"/>
    </location>
</feature>
<feature type="compositionally biased region" description="Basic and acidic residues" evidence="1">
    <location>
        <begin position="1579"/>
        <end position="1591"/>
    </location>
</feature>
<dbReference type="Pfam" id="PF22946">
    <property type="entry name" value="SPEF2_D5"/>
    <property type="match status" value="1"/>
</dbReference>
<dbReference type="PANTHER" id="PTHR14919">
    <property type="entry name" value="KPL2-RELATED"/>
    <property type="match status" value="1"/>
</dbReference>
<evidence type="ECO:0000313" key="4">
    <source>
        <dbReference type="Proteomes" id="UP001281761"/>
    </source>
</evidence>
<gene>
    <name evidence="3" type="ORF">BLNAU_886</name>
</gene>
<feature type="domain" description="CPC1/SPEF2" evidence="2">
    <location>
        <begin position="113"/>
        <end position="244"/>
    </location>
</feature>
<feature type="region of interest" description="Disordered" evidence="1">
    <location>
        <begin position="1676"/>
        <end position="1702"/>
    </location>
</feature>
<dbReference type="InterPro" id="IPR054517">
    <property type="entry name" value="SPEF2_D5"/>
</dbReference>
<sequence>MSKLPNPLAEIDEFEQKHVASRPKPSKVNIVATQPLDPIEHMKQIQKQVGTSEEHRQESNTFLTSLKTKWDDHDARRYEESERRRLVLDSELTQQQTAHSSLMSSFYDSHALESSKVEFNLTTRLAQVRNEKNRIKLNRQARDELVNQQKGREKENEFRRLLEQNMTVIADEENMKIETEKRIVLQREQDEIKDYALSARFCGKIVSDIVDMSMFLIDSRSESKQTVIPDQHLSTLKYLFTIGKSIPHSFASLRKMMKGYTPRAIPEYDPNSGTSDIPPFFSLHGTQQAVSALGVLQKQTEPEDSEKVVYDTKGSKLIHEIAESSLLKFKTATQDWQSSDFISHYQPPPIEEELPQQIPTITTPVAPNTPLKSPQGSTQPKTPKSPKRPPSSKTELFPIPSPSAQSTAMLPQSHPIIRPPLAIYPPEVARALAHLTFDSDLRVELQKKERKKNTLAARSQMTITSSPLSMPLLAAVIGPNKSGRSTLARHLSSALSLSIVTLDEAIARALTTHSQQEDLSLPTSPTSDRRDGSLKSSPKSTAFNANEDLLLLGKLGQIARDMLDRGDVLSDDVVCAIVGEIVFIESRKVIQNQRSLMLTLNAPATFNNTAKLETSSQAHDTERDASGDHNEPPQPLENSTIVNTAPQSSSVSPSITQRTVTTPRPPTEGNNDETENNEEKDDQKSEKESLESEHSEKPTLEQLLEQVTELTRPPDPPASIRSRIRNEHDDPDKVKEFFDLYLSNLKVKGGTDNDPVLLDIEDAENLNPNSDIVVDIDTSIIVDPNDPFSTPLDDSESRALKSVVAESVKSKPLSSTPQTPFQTLHTSQTPFDYVPPPKYVGGVVLDGFPRTMLECAKLEKILLHSDDVNPIIKIIEAEEEKAMRKRQSIFNTQEDENDVSTTASDSSLNSNIASAIVQETLHSKVAQTVVEETKQLSGERSGANSTGGTPSLVTEKKKTATDALLDKLLNKTNHHLNHTSPLSLNEQLLPMAGWEEDQAEFPLFSAFHCVFCLEDEEEHCVQRCVDVEFTPIRKEKMITKRTRKKNKDELRRERNHMNPDLPAVPRRRRSISQAPGKKPEPNHAHALLREIHKVYRIQPISEFTQFHTLTPTSMALYHTQFTTFQKEKEKMKNWFTLTRVFNKLSNTDFSSSNELCRSAVHISLTSIKLRAKQLEPIPPLSFQLEELPYPTEADLQPIDIADLDKQLNEEFPTLLRLEEEEEMEAAASGKGKGKARDVATPKGKKKGAKEEAPTEDEEEKQRLREEAIAQRDAEIEERTRLKAEKRAEAIATMCAELQESRERHRYEEIIHNLSMSKEKYQTAKTVVKGRKRGGVPLLRTLPQIQNKIALSLVNEFHSMELHYDQLLSSLFGLMPIASQLCRNLVVHPLHKAMDVLNKRDFRTDDLISTLQSSLCSTTAFPLVLRDHDETKGEMHLRLTETVIALTRTVSKTKAIGTHLRNNTAQVFSNVILEPIRSIFTEITVRVLNAEINRLIAILRLLYDYNALIHGLPPDTRLTPVVVLDQAVPDPKAKEQPAQVPPGYGDKFILGEGIAKFDPTFNEECEAKSFRNAADPDMPPSKDGEADADPKKGAKKAPAPAPKGKDKKAAPVPEETDMKEKEMLFGKVPFMGVPFIQWIPKQTIKEKGDKEKENEAAQFLNDVLAQFHRIAETATQQLTSKDPKVKGKEGTAAPPVETEGQEKNRISTLLQADYLAVGASAMTVIDSLERAIKYQMVRRSEWESEFDRKQLEEEEEKKRAAEAKENEAKEEASQDKTKAPAKTDKKTPATKTKGKKDVVEEPEEILPPPPPPFVYPPLPPALQSLCSSNKIWDRISNNAPSFQSSHVKTLQLPDQIHPVILRDNFFKAEHRDIACLELIQQTKQRVNGLVTSLLNQFSGFIDPFFEIPRRLDTLFKERLFADLQAVSTVRVMFGLAIEQGEMIRERVRIRGGRVLVDQNDLVTPSKEGIEDIEEGMSENAGVPGLSQKLSKQQHATQFGIVNEEEEQTWTYRTFKKLRNGDHSGLSWREFRKLPLGQTMVELDINPLGERVFFKTPKQPKEVADTDEAAPTGPHIIGDHDEDQAKDPTLECHTITFLQAMKNAPDMKSRQEAEYVRKRWNDLNLKCSAMVCDQNQCRPKGDEEHKDDTNFSRFDKRQAIIAESFVKGTFTANLLGAKENPPPNWNSGPGFARPFWTLEWDLLKNETKPMSATEKRRRRQEALIETRTALPMYSHKKDKMSMAGGHFSSSLTHIERPHSAKSDGRTIITGSQQKDKLGMAVPLERKELFAFSHWTDPLHHQTFDPPSTTIKLMAYEWFGSIPADCIPFFEKIVELHHQHLETTGCSLENDNCKINTSRPPPIEQKVVPFLFPKLSPHHPLRRPYRSSILSPFHANYLRIALSCVSRSGFCSPSLFARVCTEVTGGTLQGSQYGTQKTATVTSPLSVQLSPAGLPTVFPPIYRRVPFSFWKSFADNSACCFDVPVSTDGENGCCNWKPHDSSQFHLQHSLHVDWRSLLVQLLLPRPASLHELKCLARLYARNTDCHGRISRRRFLALPLFFEEELIPTLTKGRITKDGRNEMNVDVNDNDEWEYERGNEGEYMDEVQRLVEERELDANTKKSPTKRNEEKKPKPRISALDTIQDGPQKADSDKEAEVVVEPVNEKAYVTDFVLVSLKEQRTRNFDYLPLTLPEEKKTKGQPQPSKSPSQPNQEAATPEPKSHRPTIQQVLPARKGSRMMSPTQTRAGVSDSPSSSSPQPRPTPKPSQRILPRTYPNTAITHLKMILFDLLAKTVVQTSVIPTDNTQKKKRHRHQHTHAHLKATIKLAGTMIRQKSMNRGQRKELFTPEEPKNNQPLSGPHSRQPSVVSITSKIGRSVGFGKDRIVPGTPVGNDAPTLNPVHLLKALSSDYDTIEGFHKAFESIGLFQKLNKARIGRLLHPSSGEGGPGGPSQSIDEINEQFRLNQLQPPPTDPSSNSPHPQNPDLPTLVPGSLALRRMSSFTRTSTFSTGQNPDGSRRPSLLPPTNPVRLTMTDIVPIICELSTLPTNSLDENKRKVVYSTGRNTILALLSSIIEQTGEKDLISWDEFVMTEEGTNIASSTKHYQFINFGDLMIKAQTSQ</sequence>
<feature type="region of interest" description="Disordered" evidence="1">
    <location>
        <begin position="609"/>
        <end position="699"/>
    </location>
</feature>